<organism evidence="1">
    <name type="scientific">Arundo donax</name>
    <name type="common">Giant reed</name>
    <name type="synonym">Donax arundinaceus</name>
    <dbReference type="NCBI Taxonomy" id="35708"/>
    <lineage>
        <taxon>Eukaryota</taxon>
        <taxon>Viridiplantae</taxon>
        <taxon>Streptophyta</taxon>
        <taxon>Embryophyta</taxon>
        <taxon>Tracheophyta</taxon>
        <taxon>Spermatophyta</taxon>
        <taxon>Magnoliopsida</taxon>
        <taxon>Liliopsida</taxon>
        <taxon>Poales</taxon>
        <taxon>Poaceae</taxon>
        <taxon>PACMAD clade</taxon>
        <taxon>Arundinoideae</taxon>
        <taxon>Arundineae</taxon>
        <taxon>Arundo</taxon>
    </lineage>
</organism>
<dbReference type="AlphaFoldDB" id="A0A0A9ECQ5"/>
<reference evidence="1" key="2">
    <citation type="journal article" date="2015" name="Data Brief">
        <title>Shoot transcriptome of the giant reed, Arundo donax.</title>
        <authorList>
            <person name="Barrero R.A."/>
            <person name="Guerrero F.D."/>
            <person name="Moolhuijzen P."/>
            <person name="Goolsby J.A."/>
            <person name="Tidwell J."/>
            <person name="Bellgard S.E."/>
            <person name="Bellgard M.I."/>
        </authorList>
    </citation>
    <scope>NUCLEOTIDE SEQUENCE</scope>
    <source>
        <tissue evidence="1">Shoot tissue taken approximately 20 cm above the soil surface</tissue>
    </source>
</reference>
<proteinExistence type="predicted"/>
<dbReference type="EMBL" id="GBRH01202285">
    <property type="protein sequence ID" value="JAD95610.1"/>
    <property type="molecule type" value="Transcribed_RNA"/>
</dbReference>
<name>A0A0A9ECQ5_ARUDO</name>
<reference evidence="1" key="1">
    <citation type="submission" date="2014-09" db="EMBL/GenBank/DDBJ databases">
        <authorList>
            <person name="Magalhaes I.L.F."/>
            <person name="Oliveira U."/>
            <person name="Santos F.R."/>
            <person name="Vidigal T.H.D.A."/>
            <person name="Brescovit A.D."/>
            <person name="Santos A.J."/>
        </authorList>
    </citation>
    <scope>NUCLEOTIDE SEQUENCE</scope>
    <source>
        <tissue evidence="1">Shoot tissue taken approximately 20 cm above the soil surface</tissue>
    </source>
</reference>
<sequence>MAMCIARRHLRRCPRKMMARSRAPGQERFANSKIASGLSSRNRETRFAWLWNLVHRMISCVMLS</sequence>
<evidence type="ECO:0000313" key="1">
    <source>
        <dbReference type="EMBL" id="JAD95610.1"/>
    </source>
</evidence>
<protein>
    <submittedName>
        <fullName evidence="1">Uncharacterized protein</fullName>
    </submittedName>
</protein>
<accession>A0A0A9ECQ5</accession>